<dbReference type="Gene3D" id="1.10.287.1150">
    <property type="entry name" value="TPP helical domain"/>
    <property type="match status" value="1"/>
</dbReference>
<evidence type="ECO:0000256" key="5">
    <source>
        <dbReference type="ARBA" id="ARBA00023002"/>
    </source>
</evidence>
<dbReference type="GO" id="GO:0045252">
    <property type="term" value="C:oxoglutarate dehydrogenase complex"/>
    <property type="evidence" value="ECO:0007669"/>
    <property type="project" value="TreeGrafter"/>
</dbReference>
<dbReference type="Pfam" id="PF02779">
    <property type="entry name" value="Transket_pyr"/>
    <property type="match status" value="1"/>
</dbReference>
<comment type="similarity">
    <text evidence="3">Belongs to the alpha-ketoglutarate dehydrogenase family.</text>
</comment>
<dbReference type="GO" id="GO:0004591">
    <property type="term" value="F:oxoglutarate dehydrogenase (succinyl-transferring) activity"/>
    <property type="evidence" value="ECO:0007669"/>
    <property type="project" value="UniProtKB-EC"/>
</dbReference>
<dbReference type="NCBIfam" id="TIGR00239">
    <property type="entry name" value="2oxo_dh_E1"/>
    <property type="match status" value="1"/>
</dbReference>
<dbReference type="NCBIfam" id="NF008907">
    <property type="entry name" value="PRK12270.1"/>
    <property type="match status" value="1"/>
</dbReference>
<dbReference type="InterPro" id="IPR005475">
    <property type="entry name" value="Transketolase-like_Pyr-bd"/>
</dbReference>
<dbReference type="InterPro" id="IPR011603">
    <property type="entry name" value="2oxoglutarate_DH_E1"/>
</dbReference>
<comment type="cofactor">
    <cofactor evidence="1">
        <name>thiamine diphosphate</name>
        <dbReference type="ChEBI" id="CHEBI:58937"/>
    </cofactor>
</comment>
<dbReference type="Pfam" id="PF16078">
    <property type="entry name" value="2-oxogl_dehyd_N"/>
    <property type="match status" value="1"/>
</dbReference>
<evidence type="ECO:0000256" key="4">
    <source>
        <dbReference type="ARBA" id="ARBA00012280"/>
    </source>
</evidence>
<gene>
    <name evidence="9" type="primary">sucA</name>
    <name evidence="9" type="ordered locus">wcw_0997</name>
</gene>
<dbReference type="InterPro" id="IPR031717">
    <property type="entry name" value="ODO-1/KGD_C"/>
</dbReference>
<evidence type="ECO:0000256" key="1">
    <source>
        <dbReference type="ARBA" id="ARBA00001964"/>
    </source>
</evidence>
<dbReference type="eggNOG" id="COG0567">
    <property type="taxonomic scope" value="Bacteria"/>
</dbReference>
<comment type="function">
    <text evidence="2">E1 component of the 2-oxoglutarate dehydrogenase (OGDH) complex which catalyzes the decarboxylation of 2-oxoglutarate, the first step in the conversion of 2-oxoglutarate to succinyl-CoA and CO(2).</text>
</comment>
<dbReference type="SUPFAM" id="SSF52518">
    <property type="entry name" value="Thiamin diphosphate-binding fold (THDP-binding)"/>
    <property type="match status" value="2"/>
</dbReference>
<dbReference type="Pfam" id="PF16870">
    <property type="entry name" value="OxoGdeHyase_C"/>
    <property type="match status" value="1"/>
</dbReference>
<dbReference type="OrthoDB" id="9759785at2"/>
<evidence type="ECO:0000259" key="8">
    <source>
        <dbReference type="SMART" id="SM00861"/>
    </source>
</evidence>
<proteinExistence type="inferred from homology"/>
<keyword evidence="10" id="KW-1185">Reference proteome</keyword>
<feature type="region of interest" description="Disordered" evidence="7">
    <location>
        <begin position="496"/>
        <end position="516"/>
    </location>
</feature>
<evidence type="ECO:0000256" key="2">
    <source>
        <dbReference type="ARBA" id="ARBA00003906"/>
    </source>
</evidence>
<keyword evidence="6" id="KW-0786">Thiamine pyrophosphate</keyword>
<reference evidence="9 10" key="1">
    <citation type="journal article" date="2010" name="PLoS ONE">
        <title>The Waddlia genome: a window into chlamydial biology.</title>
        <authorList>
            <person name="Bertelli C."/>
            <person name="Collyn F."/>
            <person name="Croxatto A."/>
            <person name="Ruckert C."/>
            <person name="Polkinghorne A."/>
            <person name="Kebbi-Beghdadi C."/>
            <person name="Goesmann A."/>
            <person name="Vaughan L."/>
            <person name="Greub G."/>
        </authorList>
    </citation>
    <scope>NUCLEOTIDE SEQUENCE [LARGE SCALE GENOMIC DNA]</scope>
    <source>
        <strain evidence="10">ATCC VR-1470 / WSU 86-1044</strain>
    </source>
</reference>
<protein>
    <recommendedName>
        <fullName evidence="4">oxoglutarate dehydrogenase (succinyl-transferring)</fullName>
        <ecNumber evidence="4">1.2.4.2</ecNumber>
    </recommendedName>
</protein>
<sequence>MGFERLTLSGYGNLDLIEELYDRYQQDPSSVDPTWRAAFTSMISDEVPAAIVIDQSAPADLRIDRLIRSYRTWGHLKADINPIRTTPIKPPWQLDLGVIGFKESELKTTFPTNGLLHKPEAPLQEMIDVLEAIYCSKIGVEYMGIQNLEMQHWIQKKIEPNKFQIALTIDQKRSILQHLNKSELFEVFLHTKYVGQKRFSLEGGETLIPILAALIDTGSGLDIEEFVIGMAHRGRLNVLSNILKKSYSLIFSEFEEGYIPLSFEGSGDVKYHKGFSSKIDLNGKKIDIRLTPNPSHLEAVNPVVLGQVRAYQDSIGDEKREHSLPILIHGDAAIAGQGIIYETLQLYGLEGYATGGSIHLVINNQIGFTTTPENGRSTGYCTDIARAFDAPVFHVNAEDPEGCVAAIHLAIELRQKFQCDVFIDLNCYRKYGHNEGDEPAFTQPHEYDLIRSKKSIREIYRDDLISQGVLERKMAEALEVEFKEALQEALTGLRLPEKKFNQDEPPKRHQKKKGPFAPVQTGVDLKTLKFVAEKICTIPKNVTVHRKLKKLIKERMEMVEGKKGVDWGMGETLAYATLLNENRTIRLSGQDSCRGTFSHRHAVWMDQKEEKEYCPFDRLNGNFYVYNSPLSEYAVLGFEFGYSFARPDALVLWEAQFGDFCNGAQIIIDQFISTSEMKWGQVNSVTLLLPHGYEGQGPEHSSARMERFLSLCGDWNMQIVNPTLPVQMFHLLRRQLHKPMEKPLVIFTPKGLLRHPECVNDIGDFTKGHFQEVLDDPLKPKNIETLVLCSGRMFYDLNAERRKRKNEKMAILRIEQLYPLYKEKLTELIESYKGFKTCYWVQEEPENMGAWDFIRPQLLSLLPKGVQLEYIGRSQSASPAVGSFALHQKQHKKIIEALFGKEEA</sequence>
<keyword evidence="5 9" id="KW-0560">Oxidoreductase</keyword>
<organism evidence="9 10">
    <name type="scientific">Waddlia chondrophila (strain ATCC VR-1470 / WSU 86-1044)</name>
    <dbReference type="NCBI Taxonomy" id="716544"/>
    <lineage>
        <taxon>Bacteria</taxon>
        <taxon>Pseudomonadati</taxon>
        <taxon>Chlamydiota</taxon>
        <taxon>Chlamydiia</taxon>
        <taxon>Parachlamydiales</taxon>
        <taxon>Waddliaceae</taxon>
        <taxon>Waddlia</taxon>
    </lineage>
</organism>
<dbReference type="SMART" id="SM00861">
    <property type="entry name" value="Transket_pyr"/>
    <property type="match status" value="1"/>
</dbReference>
<dbReference type="InterPro" id="IPR032106">
    <property type="entry name" value="2-oxogl_dehyd_N"/>
</dbReference>
<dbReference type="NCBIfam" id="NF006914">
    <property type="entry name" value="PRK09404.1"/>
    <property type="match status" value="1"/>
</dbReference>
<feature type="domain" description="Transketolase-like pyrimidine-binding" evidence="8">
    <location>
        <begin position="565"/>
        <end position="755"/>
    </location>
</feature>
<dbReference type="AlphaFoldDB" id="D6YW46"/>
<evidence type="ECO:0000313" key="9">
    <source>
        <dbReference type="EMBL" id="ADI38357.1"/>
    </source>
</evidence>
<evidence type="ECO:0000256" key="6">
    <source>
        <dbReference type="ARBA" id="ARBA00023052"/>
    </source>
</evidence>
<dbReference type="EMBL" id="CP001928">
    <property type="protein sequence ID" value="ADI38357.1"/>
    <property type="molecule type" value="Genomic_DNA"/>
</dbReference>
<accession>D6YW46</accession>
<dbReference type="KEGG" id="wch:wcw_0997"/>
<dbReference type="PANTHER" id="PTHR23152:SF4">
    <property type="entry name" value="2-OXOADIPATE DEHYDROGENASE COMPLEX COMPONENT E1"/>
    <property type="match status" value="1"/>
</dbReference>
<dbReference type="PIRSF" id="PIRSF000157">
    <property type="entry name" value="Oxoglu_dh_E1"/>
    <property type="match status" value="1"/>
</dbReference>
<dbReference type="STRING" id="716544.wcw_0997"/>
<feature type="compositionally biased region" description="Basic and acidic residues" evidence="7">
    <location>
        <begin position="496"/>
        <end position="507"/>
    </location>
</feature>
<dbReference type="Gene3D" id="3.40.50.12470">
    <property type="match status" value="1"/>
</dbReference>
<dbReference type="InterPro" id="IPR042179">
    <property type="entry name" value="KGD_C_sf"/>
</dbReference>
<dbReference type="GO" id="GO:0006099">
    <property type="term" value="P:tricarboxylic acid cycle"/>
    <property type="evidence" value="ECO:0007669"/>
    <property type="project" value="TreeGrafter"/>
</dbReference>
<dbReference type="PANTHER" id="PTHR23152">
    <property type="entry name" value="2-OXOGLUTARATE DEHYDROGENASE"/>
    <property type="match status" value="1"/>
</dbReference>
<name>D6YW46_WADCW</name>
<dbReference type="Gene3D" id="3.40.50.970">
    <property type="match status" value="1"/>
</dbReference>
<evidence type="ECO:0000256" key="3">
    <source>
        <dbReference type="ARBA" id="ARBA00006936"/>
    </source>
</evidence>
<dbReference type="InterPro" id="IPR001017">
    <property type="entry name" value="DH_E1"/>
</dbReference>
<dbReference type="HOGENOM" id="CLU_004709_1_0_0"/>
<dbReference type="InterPro" id="IPR029061">
    <property type="entry name" value="THDP-binding"/>
</dbReference>
<dbReference type="Pfam" id="PF00676">
    <property type="entry name" value="E1_dh"/>
    <property type="match status" value="1"/>
</dbReference>
<dbReference type="GO" id="GO:0005829">
    <property type="term" value="C:cytosol"/>
    <property type="evidence" value="ECO:0007669"/>
    <property type="project" value="TreeGrafter"/>
</dbReference>
<dbReference type="CDD" id="cd02016">
    <property type="entry name" value="TPP_E1_OGDC_like"/>
    <property type="match status" value="1"/>
</dbReference>
<evidence type="ECO:0000313" key="10">
    <source>
        <dbReference type="Proteomes" id="UP000001505"/>
    </source>
</evidence>
<evidence type="ECO:0000256" key="7">
    <source>
        <dbReference type="SAM" id="MobiDB-lite"/>
    </source>
</evidence>
<dbReference type="EC" id="1.2.4.2" evidence="4"/>
<dbReference type="GO" id="GO:0030976">
    <property type="term" value="F:thiamine pyrophosphate binding"/>
    <property type="evidence" value="ECO:0007669"/>
    <property type="project" value="InterPro"/>
</dbReference>
<dbReference type="RefSeq" id="WP_013182071.1">
    <property type="nucleotide sequence ID" value="NC_014225.1"/>
</dbReference>
<dbReference type="Gene3D" id="3.40.50.11610">
    <property type="entry name" value="Multifunctional 2-oxoglutarate metabolism enzyme, C-terminal domain"/>
    <property type="match status" value="1"/>
</dbReference>
<dbReference type="Proteomes" id="UP000001505">
    <property type="component" value="Chromosome"/>
</dbReference>